<accession>A0A2K1L7A4</accession>
<reference evidence="1 3" key="1">
    <citation type="journal article" date="2008" name="Science">
        <title>The Physcomitrella genome reveals evolutionary insights into the conquest of land by plants.</title>
        <authorList>
            <person name="Rensing S."/>
            <person name="Lang D."/>
            <person name="Zimmer A."/>
            <person name="Terry A."/>
            <person name="Salamov A."/>
            <person name="Shapiro H."/>
            <person name="Nishiyama T."/>
            <person name="Perroud P.-F."/>
            <person name="Lindquist E."/>
            <person name="Kamisugi Y."/>
            <person name="Tanahashi T."/>
            <person name="Sakakibara K."/>
            <person name="Fujita T."/>
            <person name="Oishi K."/>
            <person name="Shin-I T."/>
            <person name="Kuroki Y."/>
            <person name="Toyoda A."/>
            <person name="Suzuki Y."/>
            <person name="Hashimoto A."/>
            <person name="Yamaguchi K."/>
            <person name="Sugano A."/>
            <person name="Kohara Y."/>
            <person name="Fujiyama A."/>
            <person name="Anterola A."/>
            <person name="Aoki S."/>
            <person name="Ashton N."/>
            <person name="Barbazuk W.B."/>
            <person name="Barker E."/>
            <person name="Bennetzen J."/>
            <person name="Bezanilla M."/>
            <person name="Blankenship R."/>
            <person name="Cho S.H."/>
            <person name="Dutcher S."/>
            <person name="Estelle M."/>
            <person name="Fawcett J.A."/>
            <person name="Gundlach H."/>
            <person name="Hanada K."/>
            <person name="Heyl A."/>
            <person name="Hicks K.A."/>
            <person name="Hugh J."/>
            <person name="Lohr M."/>
            <person name="Mayer K."/>
            <person name="Melkozernov A."/>
            <person name="Murata T."/>
            <person name="Nelson D."/>
            <person name="Pils B."/>
            <person name="Prigge M."/>
            <person name="Reiss B."/>
            <person name="Renner T."/>
            <person name="Rombauts S."/>
            <person name="Rushton P."/>
            <person name="Sanderfoot A."/>
            <person name="Schween G."/>
            <person name="Shiu S.-H."/>
            <person name="Stueber K."/>
            <person name="Theodoulou F.L."/>
            <person name="Tu H."/>
            <person name="Van de Peer Y."/>
            <person name="Verrier P.J."/>
            <person name="Waters E."/>
            <person name="Wood A."/>
            <person name="Yang L."/>
            <person name="Cove D."/>
            <person name="Cuming A."/>
            <person name="Hasebe M."/>
            <person name="Lucas S."/>
            <person name="Mishler D.B."/>
            <person name="Reski R."/>
            <person name="Grigoriev I."/>
            <person name="Quatrano R.S."/>
            <person name="Boore J.L."/>
        </authorList>
    </citation>
    <scope>NUCLEOTIDE SEQUENCE [LARGE SCALE GENOMIC DNA]</scope>
    <source>
        <strain evidence="2 3">cv. Gransden 2004</strain>
    </source>
</reference>
<protein>
    <submittedName>
        <fullName evidence="1 2">Uncharacterized protein</fullName>
    </submittedName>
</protein>
<reference evidence="1 3" key="2">
    <citation type="journal article" date="2018" name="Plant J.">
        <title>The Physcomitrella patens chromosome-scale assembly reveals moss genome structure and evolution.</title>
        <authorList>
            <person name="Lang D."/>
            <person name="Ullrich K.K."/>
            <person name="Murat F."/>
            <person name="Fuchs J."/>
            <person name="Jenkins J."/>
            <person name="Haas F.B."/>
            <person name="Piednoel M."/>
            <person name="Gundlach H."/>
            <person name="Van Bel M."/>
            <person name="Meyberg R."/>
            <person name="Vives C."/>
            <person name="Morata J."/>
            <person name="Symeonidi A."/>
            <person name="Hiss M."/>
            <person name="Muchero W."/>
            <person name="Kamisugi Y."/>
            <person name="Saleh O."/>
            <person name="Blanc G."/>
            <person name="Decker E.L."/>
            <person name="van Gessel N."/>
            <person name="Grimwood J."/>
            <person name="Hayes R.D."/>
            <person name="Graham S.W."/>
            <person name="Gunter L.E."/>
            <person name="McDaniel S.F."/>
            <person name="Hoernstein S.N.W."/>
            <person name="Larsson A."/>
            <person name="Li F.W."/>
            <person name="Perroud P.F."/>
            <person name="Phillips J."/>
            <person name="Ranjan P."/>
            <person name="Rokshar D.S."/>
            <person name="Rothfels C.J."/>
            <person name="Schneider L."/>
            <person name="Shu S."/>
            <person name="Stevenson D.W."/>
            <person name="Thummler F."/>
            <person name="Tillich M."/>
            <person name="Villarreal Aguilar J.C."/>
            <person name="Widiez T."/>
            <person name="Wong G.K."/>
            <person name="Wymore A."/>
            <person name="Zhang Y."/>
            <person name="Zimmer A.D."/>
            <person name="Quatrano R.S."/>
            <person name="Mayer K.F.X."/>
            <person name="Goodstein D."/>
            <person name="Casacuberta J.M."/>
            <person name="Vandepoele K."/>
            <person name="Reski R."/>
            <person name="Cuming A.C."/>
            <person name="Tuskan G.A."/>
            <person name="Maumus F."/>
            <person name="Salse J."/>
            <person name="Schmutz J."/>
            <person name="Rensing S.A."/>
        </authorList>
    </citation>
    <scope>NUCLEOTIDE SEQUENCE [LARGE SCALE GENOMIC DNA]</scope>
    <source>
        <strain evidence="2 3">cv. Gransden 2004</strain>
    </source>
</reference>
<dbReference type="EMBL" id="ABEU02000001">
    <property type="protein sequence ID" value="PNR61919.1"/>
    <property type="molecule type" value="Genomic_DNA"/>
</dbReference>
<sequence length="91" mass="10821">MILFQIFSIVSITTGVIGHVSYYINNIMLCTSSLKFHLLCFNHIEMFKYFVKNMKTSHLDFIFKCFDVHFQRLLIKQGKYMFKSALWLIIA</sequence>
<keyword evidence="3" id="KW-1185">Reference proteome</keyword>
<proteinExistence type="predicted"/>
<evidence type="ECO:0000313" key="3">
    <source>
        <dbReference type="Proteomes" id="UP000006727"/>
    </source>
</evidence>
<dbReference type="AlphaFoldDB" id="A0A2K1L7A4"/>
<dbReference type="EnsemblPlants" id="Pp3c1_7649V3.1">
    <property type="protein sequence ID" value="PAC:32969715.CDS.1"/>
    <property type="gene ID" value="Pp3c1_7649"/>
</dbReference>
<dbReference type="InParanoid" id="A0A2K1L7A4"/>
<evidence type="ECO:0000313" key="2">
    <source>
        <dbReference type="EnsemblPlants" id="PAC:32969715.CDS.1"/>
    </source>
</evidence>
<name>A0A2K1L7A4_PHYPA</name>
<evidence type="ECO:0000313" key="1">
    <source>
        <dbReference type="EMBL" id="PNR61919.1"/>
    </source>
</evidence>
<dbReference type="Proteomes" id="UP000006727">
    <property type="component" value="Chromosome 1"/>
</dbReference>
<gene>
    <name evidence="1" type="ORF">PHYPA_000343</name>
</gene>
<organism evidence="1">
    <name type="scientific">Physcomitrium patens</name>
    <name type="common">Spreading-leaved earth moss</name>
    <name type="synonym">Physcomitrella patens</name>
    <dbReference type="NCBI Taxonomy" id="3218"/>
    <lineage>
        <taxon>Eukaryota</taxon>
        <taxon>Viridiplantae</taxon>
        <taxon>Streptophyta</taxon>
        <taxon>Embryophyta</taxon>
        <taxon>Bryophyta</taxon>
        <taxon>Bryophytina</taxon>
        <taxon>Bryopsida</taxon>
        <taxon>Funariidae</taxon>
        <taxon>Funariales</taxon>
        <taxon>Funariaceae</taxon>
        <taxon>Physcomitrium</taxon>
    </lineage>
</organism>
<dbReference type="Gramene" id="Pp3c1_7649V3.1">
    <property type="protein sequence ID" value="PAC:32969715.CDS.1"/>
    <property type="gene ID" value="Pp3c1_7649"/>
</dbReference>
<reference evidence="2" key="3">
    <citation type="submission" date="2020-12" db="UniProtKB">
        <authorList>
            <consortium name="EnsemblPlants"/>
        </authorList>
    </citation>
    <scope>IDENTIFICATION</scope>
</reference>